<dbReference type="PANTHER" id="PTHR35569:SF1">
    <property type="entry name" value="CYANAMIDE HYDRATASE DDI2-RELATED"/>
    <property type="match status" value="1"/>
</dbReference>
<dbReference type="InterPro" id="IPR006674">
    <property type="entry name" value="HD_domain"/>
</dbReference>
<evidence type="ECO:0000313" key="2">
    <source>
        <dbReference type="EMBL" id="MBE1559211.1"/>
    </source>
</evidence>
<reference evidence="2 3" key="1">
    <citation type="submission" date="2020-10" db="EMBL/GenBank/DDBJ databases">
        <title>Sequencing the genomes of 1000 actinobacteria strains.</title>
        <authorList>
            <person name="Klenk H.-P."/>
        </authorList>
    </citation>
    <scope>NUCLEOTIDE SEQUENCE [LARGE SCALE GENOMIC DNA]</scope>
    <source>
        <strain evidence="2 3">DSM 43748</strain>
    </source>
</reference>
<proteinExistence type="predicted"/>
<dbReference type="RefSeq" id="WP_192774519.1">
    <property type="nucleotide sequence ID" value="NZ_BAAASY010000001.1"/>
</dbReference>
<organism evidence="2 3">
    <name type="scientific">Nonomuraea africana</name>
    <dbReference type="NCBI Taxonomy" id="46171"/>
    <lineage>
        <taxon>Bacteria</taxon>
        <taxon>Bacillati</taxon>
        <taxon>Actinomycetota</taxon>
        <taxon>Actinomycetes</taxon>
        <taxon>Streptosporangiales</taxon>
        <taxon>Streptosporangiaceae</taxon>
        <taxon>Nonomuraea</taxon>
    </lineage>
</organism>
<dbReference type="PANTHER" id="PTHR35569">
    <property type="entry name" value="CYANAMIDE HYDRATASE DDI2-RELATED"/>
    <property type="match status" value="1"/>
</dbReference>
<accession>A0ABR9KBN0</accession>
<name>A0ABR9KBN0_9ACTN</name>
<sequence>MIPSIPHSPTAQAAADLAAEAAPAYLLNHSYRTYLFGRCVVAKPEVDEEAAFVAAMIHDLGLTDTYAGESEFARIGADLACRFLEARGWDLDRIHLVEEAILRHTNLVAEEVPVWRLVQAGAAVDVAGLGHEELEPDHLAGILKTYPRLDFASSMRSRFLEEARKHPEGAFAHLERVVTLSDHFGTNPIDGSHPS</sequence>
<feature type="domain" description="HD" evidence="1">
    <location>
        <begin position="27"/>
        <end position="125"/>
    </location>
</feature>
<gene>
    <name evidence="2" type="ORF">H4W81_001990</name>
</gene>
<evidence type="ECO:0000259" key="1">
    <source>
        <dbReference type="Pfam" id="PF01966"/>
    </source>
</evidence>
<evidence type="ECO:0000313" key="3">
    <source>
        <dbReference type="Proteomes" id="UP000661607"/>
    </source>
</evidence>
<dbReference type="Proteomes" id="UP000661607">
    <property type="component" value="Unassembled WGS sequence"/>
</dbReference>
<dbReference type="Pfam" id="PF01966">
    <property type="entry name" value="HD"/>
    <property type="match status" value="1"/>
</dbReference>
<dbReference type="EMBL" id="JADBEF010000001">
    <property type="protein sequence ID" value="MBE1559211.1"/>
    <property type="molecule type" value="Genomic_DNA"/>
</dbReference>
<dbReference type="SUPFAM" id="SSF109604">
    <property type="entry name" value="HD-domain/PDEase-like"/>
    <property type="match status" value="1"/>
</dbReference>
<keyword evidence="3" id="KW-1185">Reference proteome</keyword>
<dbReference type="Gene3D" id="1.10.3210.10">
    <property type="entry name" value="Hypothetical protein af1432"/>
    <property type="match status" value="1"/>
</dbReference>
<protein>
    <recommendedName>
        <fullName evidence="1">HD domain-containing protein</fullName>
    </recommendedName>
</protein>
<comment type="caution">
    <text evidence="2">The sequence shown here is derived from an EMBL/GenBank/DDBJ whole genome shotgun (WGS) entry which is preliminary data.</text>
</comment>